<proteinExistence type="predicted"/>
<gene>
    <name evidence="1" type="ORF">PG991_000941</name>
</gene>
<sequence>MLGRHLLHHRLDFLGKRVIQHLGVAPGPLELLLGQAEDGEREHLELVAGNVQARVEPLLGVPFEELGQGLLDAQPGVLVVVPGAVFRVEGGVEVVAVVAVEGGLGLEVLGGQDGVDGLLARVLGGVPLGVGLALVGGAGLVLQPARGGDGRRAGGN</sequence>
<reference evidence="1 2" key="1">
    <citation type="submission" date="2023-01" db="EMBL/GenBank/DDBJ databases">
        <title>Analysis of 21 Apiospora genomes using comparative genomics revels a genus with tremendous synthesis potential of carbohydrate active enzymes and secondary metabolites.</title>
        <authorList>
            <person name="Sorensen T."/>
        </authorList>
    </citation>
    <scope>NUCLEOTIDE SEQUENCE [LARGE SCALE GENOMIC DNA]</scope>
    <source>
        <strain evidence="1 2">CBS 20057</strain>
    </source>
</reference>
<name>A0ABR1SV79_9PEZI</name>
<dbReference type="Proteomes" id="UP001396898">
    <property type="component" value="Unassembled WGS sequence"/>
</dbReference>
<protein>
    <submittedName>
        <fullName evidence="1">Uncharacterized protein</fullName>
    </submittedName>
</protein>
<comment type="caution">
    <text evidence="1">The sequence shown here is derived from an EMBL/GenBank/DDBJ whole genome shotgun (WGS) entry which is preliminary data.</text>
</comment>
<organism evidence="1 2">
    <name type="scientific">Apiospora marii</name>
    <dbReference type="NCBI Taxonomy" id="335849"/>
    <lineage>
        <taxon>Eukaryota</taxon>
        <taxon>Fungi</taxon>
        <taxon>Dikarya</taxon>
        <taxon>Ascomycota</taxon>
        <taxon>Pezizomycotina</taxon>
        <taxon>Sordariomycetes</taxon>
        <taxon>Xylariomycetidae</taxon>
        <taxon>Amphisphaeriales</taxon>
        <taxon>Apiosporaceae</taxon>
        <taxon>Apiospora</taxon>
    </lineage>
</organism>
<dbReference type="EMBL" id="JAQQWI010000002">
    <property type="protein sequence ID" value="KAK8037595.1"/>
    <property type="molecule type" value="Genomic_DNA"/>
</dbReference>
<keyword evidence="2" id="KW-1185">Reference proteome</keyword>
<accession>A0ABR1SV79</accession>
<evidence type="ECO:0000313" key="1">
    <source>
        <dbReference type="EMBL" id="KAK8037595.1"/>
    </source>
</evidence>
<evidence type="ECO:0000313" key="2">
    <source>
        <dbReference type="Proteomes" id="UP001396898"/>
    </source>
</evidence>